<reference evidence="1 2" key="1">
    <citation type="submission" date="2019-03" db="EMBL/GenBank/DDBJ databases">
        <title>Single cell metagenomics reveals metabolic interactions within the superorganism composed of flagellate Streblomastix strix and complex community of Bacteroidetes bacteria on its surface.</title>
        <authorList>
            <person name="Treitli S.C."/>
            <person name="Kolisko M."/>
            <person name="Husnik F."/>
            <person name="Keeling P."/>
            <person name="Hampl V."/>
        </authorList>
    </citation>
    <scope>NUCLEOTIDE SEQUENCE [LARGE SCALE GENOMIC DNA]</scope>
    <source>
        <strain evidence="1">ST1C</strain>
    </source>
</reference>
<dbReference type="Proteomes" id="UP000324800">
    <property type="component" value="Unassembled WGS sequence"/>
</dbReference>
<sequence length="186" mass="20992">MDKDITAAIQEESVQAELAPVFVTPVSEKMPEIQFDEQIATDQLLARVTLDLSVGIQIEHQSQFGALNNSQQINTLFNALLALRNAHRLRCVEVIHGSILLSRIWKIDTNQITFVKLAKRVIGALILAHRCSADIVIRNCEWARVLGLNASIISKWVDEILDILHFKVTVEPEEYWLVKGAFIPQQ</sequence>
<comment type="caution">
    <text evidence="1">The sequence shown here is derived from an EMBL/GenBank/DDBJ whole genome shotgun (WGS) entry which is preliminary data.</text>
</comment>
<evidence type="ECO:0000313" key="1">
    <source>
        <dbReference type="EMBL" id="KAA6377505.1"/>
    </source>
</evidence>
<dbReference type="AlphaFoldDB" id="A0A5J4V606"/>
<dbReference type="EMBL" id="SNRW01009764">
    <property type="protein sequence ID" value="KAA6377505.1"/>
    <property type="molecule type" value="Genomic_DNA"/>
</dbReference>
<evidence type="ECO:0008006" key="3">
    <source>
        <dbReference type="Google" id="ProtNLM"/>
    </source>
</evidence>
<accession>A0A5J4V606</accession>
<gene>
    <name evidence="1" type="ORF">EZS28_026969</name>
</gene>
<protein>
    <recommendedName>
        <fullName evidence="3">Cyclin N-terminal domain-containing protein</fullName>
    </recommendedName>
</protein>
<organism evidence="1 2">
    <name type="scientific">Streblomastix strix</name>
    <dbReference type="NCBI Taxonomy" id="222440"/>
    <lineage>
        <taxon>Eukaryota</taxon>
        <taxon>Metamonada</taxon>
        <taxon>Preaxostyla</taxon>
        <taxon>Oxymonadida</taxon>
        <taxon>Streblomastigidae</taxon>
        <taxon>Streblomastix</taxon>
    </lineage>
</organism>
<proteinExistence type="predicted"/>
<evidence type="ECO:0000313" key="2">
    <source>
        <dbReference type="Proteomes" id="UP000324800"/>
    </source>
</evidence>
<name>A0A5J4V606_9EUKA</name>